<feature type="transmembrane region" description="Helical" evidence="1">
    <location>
        <begin position="103"/>
        <end position="124"/>
    </location>
</feature>
<keyword evidence="3" id="KW-1185">Reference proteome</keyword>
<evidence type="ECO:0000313" key="3">
    <source>
        <dbReference type="Proteomes" id="UP000724874"/>
    </source>
</evidence>
<accession>A0A9P5NM63</accession>
<dbReference type="AlphaFoldDB" id="A0A9P5NM63"/>
<keyword evidence="1" id="KW-0812">Transmembrane</keyword>
<gene>
    <name evidence="2" type="ORF">CPB84DRAFT_1848797</name>
</gene>
<name>A0A9P5NM63_GYMJU</name>
<evidence type="ECO:0000256" key="1">
    <source>
        <dbReference type="SAM" id="Phobius"/>
    </source>
</evidence>
<reference evidence="2" key="1">
    <citation type="submission" date="2020-11" db="EMBL/GenBank/DDBJ databases">
        <authorList>
            <consortium name="DOE Joint Genome Institute"/>
            <person name="Ahrendt S."/>
            <person name="Riley R."/>
            <person name="Andreopoulos W."/>
            <person name="LaButti K."/>
            <person name="Pangilinan J."/>
            <person name="Ruiz-duenas F.J."/>
            <person name="Barrasa J.M."/>
            <person name="Sanchez-Garcia M."/>
            <person name="Camarero S."/>
            <person name="Miyauchi S."/>
            <person name="Serrano A."/>
            <person name="Linde D."/>
            <person name="Babiker R."/>
            <person name="Drula E."/>
            <person name="Ayuso-Fernandez I."/>
            <person name="Pacheco R."/>
            <person name="Padilla G."/>
            <person name="Ferreira P."/>
            <person name="Barriuso J."/>
            <person name="Kellner H."/>
            <person name="Castanera R."/>
            <person name="Alfaro M."/>
            <person name="Ramirez L."/>
            <person name="Pisabarro A.G."/>
            <person name="Kuo A."/>
            <person name="Tritt A."/>
            <person name="Lipzen A."/>
            <person name="He G."/>
            <person name="Yan M."/>
            <person name="Ng V."/>
            <person name="Cullen D."/>
            <person name="Martin F."/>
            <person name="Rosso M.-N."/>
            <person name="Henrissat B."/>
            <person name="Hibbett D."/>
            <person name="Martinez A.T."/>
            <person name="Grigoriev I.V."/>
        </authorList>
    </citation>
    <scope>NUCLEOTIDE SEQUENCE</scope>
    <source>
        <strain evidence="2">AH 44721</strain>
    </source>
</reference>
<keyword evidence="1" id="KW-1133">Transmembrane helix</keyword>
<sequence>MTPSISASHSGTDHLHPHIHQWSCCTLNIGCRRARAGSAHTLRDVALDVRTGGNPASQDASAETLVVPSVPILSRFLRKPASDASDQKIKRRYLEPCVMPPPAVATLVISILLFAVTRASFVMLSRSD</sequence>
<evidence type="ECO:0000313" key="2">
    <source>
        <dbReference type="EMBL" id="KAF8892363.1"/>
    </source>
</evidence>
<keyword evidence="1" id="KW-0472">Membrane</keyword>
<dbReference type="EMBL" id="JADNYJ010000069">
    <property type="protein sequence ID" value="KAF8892363.1"/>
    <property type="molecule type" value="Genomic_DNA"/>
</dbReference>
<dbReference type="Proteomes" id="UP000724874">
    <property type="component" value="Unassembled WGS sequence"/>
</dbReference>
<proteinExistence type="predicted"/>
<organism evidence="2 3">
    <name type="scientific">Gymnopilus junonius</name>
    <name type="common">Spectacular rustgill mushroom</name>
    <name type="synonym">Gymnopilus spectabilis subsp. junonius</name>
    <dbReference type="NCBI Taxonomy" id="109634"/>
    <lineage>
        <taxon>Eukaryota</taxon>
        <taxon>Fungi</taxon>
        <taxon>Dikarya</taxon>
        <taxon>Basidiomycota</taxon>
        <taxon>Agaricomycotina</taxon>
        <taxon>Agaricomycetes</taxon>
        <taxon>Agaricomycetidae</taxon>
        <taxon>Agaricales</taxon>
        <taxon>Agaricineae</taxon>
        <taxon>Hymenogastraceae</taxon>
        <taxon>Gymnopilus</taxon>
    </lineage>
</organism>
<comment type="caution">
    <text evidence="2">The sequence shown here is derived from an EMBL/GenBank/DDBJ whole genome shotgun (WGS) entry which is preliminary data.</text>
</comment>
<protein>
    <submittedName>
        <fullName evidence="2">Uncharacterized protein</fullName>
    </submittedName>
</protein>